<keyword evidence="2" id="KW-1133">Transmembrane helix</keyword>
<feature type="region of interest" description="Disordered" evidence="1">
    <location>
        <begin position="1"/>
        <end position="27"/>
    </location>
</feature>
<evidence type="ECO:0000313" key="4">
    <source>
        <dbReference type="Proteomes" id="UP000250321"/>
    </source>
</evidence>
<evidence type="ECO:0000256" key="2">
    <source>
        <dbReference type="SAM" id="Phobius"/>
    </source>
</evidence>
<keyword evidence="4" id="KW-1185">Reference proteome</keyword>
<keyword evidence="2" id="KW-0812">Transmembrane</keyword>
<dbReference type="AlphaFoldDB" id="A0A315A6D7"/>
<comment type="caution">
    <text evidence="3">The sequence shown here is derived from an EMBL/GenBank/DDBJ whole genome shotgun (WGS) entry which is preliminary data.</text>
</comment>
<organism evidence="3 4">
    <name type="scientific">Prunus yedoensis var. nudiflora</name>
    <dbReference type="NCBI Taxonomy" id="2094558"/>
    <lineage>
        <taxon>Eukaryota</taxon>
        <taxon>Viridiplantae</taxon>
        <taxon>Streptophyta</taxon>
        <taxon>Embryophyta</taxon>
        <taxon>Tracheophyta</taxon>
        <taxon>Spermatophyta</taxon>
        <taxon>Magnoliopsida</taxon>
        <taxon>eudicotyledons</taxon>
        <taxon>Gunneridae</taxon>
        <taxon>Pentapetalae</taxon>
        <taxon>rosids</taxon>
        <taxon>fabids</taxon>
        <taxon>Rosales</taxon>
        <taxon>Rosaceae</taxon>
        <taxon>Amygdaloideae</taxon>
        <taxon>Amygdaleae</taxon>
        <taxon>Prunus</taxon>
    </lineage>
</organism>
<proteinExistence type="predicted"/>
<reference evidence="3 4" key="1">
    <citation type="submission" date="2018-02" db="EMBL/GenBank/DDBJ databases">
        <title>Draft genome of wild Prunus yedoensis var. nudiflora.</title>
        <authorList>
            <person name="Baek S."/>
            <person name="Kim J.-H."/>
            <person name="Choi K."/>
            <person name="Kim G.-B."/>
            <person name="Cho A."/>
            <person name="Jang H."/>
            <person name="Shin C.-H."/>
            <person name="Yu H.-J."/>
            <person name="Mun J.-H."/>
        </authorList>
    </citation>
    <scope>NUCLEOTIDE SEQUENCE [LARGE SCALE GENOMIC DNA]</scope>
    <source>
        <strain evidence="4">cv. Jeju island</strain>
        <tissue evidence="3">Leaf</tissue>
    </source>
</reference>
<accession>A0A315A6D7</accession>
<evidence type="ECO:0000256" key="1">
    <source>
        <dbReference type="SAM" id="MobiDB-lite"/>
    </source>
</evidence>
<dbReference type="EMBL" id="PJQY01000579">
    <property type="protein sequence ID" value="PQQ09756.1"/>
    <property type="molecule type" value="Genomic_DNA"/>
</dbReference>
<evidence type="ECO:0000313" key="3">
    <source>
        <dbReference type="EMBL" id="PQQ09756.1"/>
    </source>
</evidence>
<name>A0A315A6D7_PRUYE</name>
<keyword evidence="2" id="KW-0472">Membrane</keyword>
<gene>
    <name evidence="3" type="ORF">Pyn_32175</name>
</gene>
<sequence>MNISNDGNHMLSGGAQEDDCSRDMLGGYANPGILDNREDDIENLQQVNDNLHRRSYDDGSHSREDGNENSLQVNDIASYALMMYCYATLLMTFTLNIKTYIPNKSKVQLFGLSMKTWI</sequence>
<protein>
    <submittedName>
        <fullName evidence="3">Uncharacterized protein</fullName>
    </submittedName>
</protein>
<feature type="transmembrane region" description="Helical" evidence="2">
    <location>
        <begin position="76"/>
        <end position="97"/>
    </location>
</feature>
<dbReference type="Proteomes" id="UP000250321">
    <property type="component" value="Unassembled WGS sequence"/>
</dbReference>